<feature type="region of interest" description="Disordered" evidence="1">
    <location>
        <begin position="133"/>
        <end position="218"/>
    </location>
</feature>
<dbReference type="KEGG" id="cci:CC1G_04111"/>
<evidence type="ECO:0000256" key="1">
    <source>
        <dbReference type="SAM" id="MobiDB-lite"/>
    </source>
</evidence>
<feature type="compositionally biased region" description="Polar residues" evidence="1">
    <location>
        <begin position="179"/>
        <end position="216"/>
    </location>
</feature>
<evidence type="ECO:0000313" key="3">
    <source>
        <dbReference type="EMBL" id="EAU85015.1"/>
    </source>
</evidence>
<keyword evidence="2" id="KW-0812">Transmembrane</keyword>
<comment type="caution">
    <text evidence="3">The sequence shown here is derived from an EMBL/GenBank/DDBJ whole genome shotgun (WGS) entry which is preliminary data.</text>
</comment>
<feature type="transmembrane region" description="Helical" evidence="2">
    <location>
        <begin position="264"/>
        <end position="288"/>
    </location>
</feature>
<proteinExistence type="predicted"/>
<name>A8NW09_COPC7</name>
<dbReference type="OrthoDB" id="3265734at2759"/>
<dbReference type="Proteomes" id="UP000001861">
    <property type="component" value="Unassembled WGS sequence"/>
</dbReference>
<dbReference type="GeneID" id="6013350"/>
<dbReference type="Gene3D" id="1.20.5.510">
    <property type="entry name" value="Single helix bin"/>
    <property type="match status" value="1"/>
</dbReference>
<dbReference type="EMBL" id="AACS02000004">
    <property type="protein sequence ID" value="EAU85015.1"/>
    <property type="molecule type" value="Genomic_DNA"/>
</dbReference>
<dbReference type="RefSeq" id="XP_001836798.1">
    <property type="nucleotide sequence ID" value="XM_001836746.2"/>
</dbReference>
<dbReference type="AlphaFoldDB" id="A8NW09"/>
<evidence type="ECO:0000256" key="2">
    <source>
        <dbReference type="SAM" id="Phobius"/>
    </source>
</evidence>
<sequence>MPRIAYDDRDPLLRYSAPAGQWVIAWGPVDGTEYMGTRTGSLFDGAEVTFNFEGTRVSVYGLIGTNPARRPTTEYTIDDRPPTRFVAPSPIEEDLHQYLFYESPVLPNGRHTLKIRNIGQNSDFWLDVIWVEQPEAGDPPPPPPPPPVPTPTPTPTTTPSPSPSNDESPSDEQPPVPASPTSRTNDSAQNVTGGNSSVVPTGPPSITSRIISTGNETVGGDRTVYQTLRVKTVSMIGSTQTEDSAISAETELGSKSGAPSGPNAGAIVGGVIGGLALLLLLGFTALFLKRRRGKKSVVLMSG</sequence>
<dbReference type="VEuPathDB" id="FungiDB:CC1G_04111"/>
<keyword evidence="2" id="KW-1133">Transmembrane helix</keyword>
<gene>
    <name evidence="3" type="ORF">CC1G_04111</name>
</gene>
<organism evidence="3 4">
    <name type="scientific">Coprinopsis cinerea (strain Okayama-7 / 130 / ATCC MYA-4618 / FGSC 9003)</name>
    <name type="common">Inky cap fungus</name>
    <name type="synonym">Hormographiella aspergillata</name>
    <dbReference type="NCBI Taxonomy" id="240176"/>
    <lineage>
        <taxon>Eukaryota</taxon>
        <taxon>Fungi</taxon>
        <taxon>Dikarya</taxon>
        <taxon>Basidiomycota</taxon>
        <taxon>Agaricomycotina</taxon>
        <taxon>Agaricomycetes</taxon>
        <taxon>Agaricomycetidae</taxon>
        <taxon>Agaricales</taxon>
        <taxon>Agaricineae</taxon>
        <taxon>Psathyrellaceae</taxon>
        <taxon>Coprinopsis</taxon>
    </lineage>
</organism>
<accession>A8NW09</accession>
<evidence type="ECO:0000313" key="4">
    <source>
        <dbReference type="Proteomes" id="UP000001861"/>
    </source>
</evidence>
<reference evidence="3 4" key="1">
    <citation type="journal article" date="2010" name="Proc. Natl. Acad. Sci. U.S.A.">
        <title>Insights into evolution of multicellular fungi from the assembled chromosomes of the mushroom Coprinopsis cinerea (Coprinus cinereus).</title>
        <authorList>
            <person name="Stajich J.E."/>
            <person name="Wilke S.K."/>
            <person name="Ahren D."/>
            <person name="Au C.H."/>
            <person name="Birren B.W."/>
            <person name="Borodovsky M."/>
            <person name="Burns C."/>
            <person name="Canback B."/>
            <person name="Casselton L.A."/>
            <person name="Cheng C.K."/>
            <person name="Deng J."/>
            <person name="Dietrich F.S."/>
            <person name="Fargo D.C."/>
            <person name="Farman M.L."/>
            <person name="Gathman A.C."/>
            <person name="Goldberg J."/>
            <person name="Guigo R."/>
            <person name="Hoegger P.J."/>
            <person name="Hooker J.B."/>
            <person name="Huggins A."/>
            <person name="James T.Y."/>
            <person name="Kamada T."/>
            <person name="Kilaru S."/>
            <person name="Kodira C."/>
            <person name="Kues U."/>
            <person name="Kupfer D."/>
            <person name="Kwan H.S."/>
            <person name="Lomsadze A."/>
            <person name="Li W."/>
            <person name="Lilly W.W."/>
            <person name="Ma L.J."/>
            <person name="Mackey A.J."/>
            <person name="Manning G."/>
            <person name="Martin F."/>
            <person name="Muraguchi H."/>
            <person name="Natvig D.O."/>
            <person name="Palmerini H."/>
            <person name="Ramesh M.A."/>
            <person name="Rehmeyer C.J."/>
            <person name="Roe B.A."/>
            <person name="Shenoy N."/>
            <person name="Stanke M."/>
            <person name="Ter-Hovhannisyan V."/>
            <person name="Tunlid A."/>
            <person name="Velagapudi R."/>
            <person name="Vision T.J."/>
            <person name="Zeng Q."/>
            <person name="Zolan M.E."/>
            <person name="Pukkila P.J."/>
        </authorList>
    </citation>
    <scope>NUCLEOTIDE SEQUENCE [LARGE SCALE GENOMIC DNA]</scope>
    <source>
        <strain evidence="4">Okayama-7 / 130 / ATCC MYA-4618 / FGSC 9003</strain>
    </source>
</reference>
<dbReference type="InParanoid" id="A8NW09"/>
<keyword evidence="4" id="KW-1185">Reference proteome</keyword>
<dbReference type="OMA" id="AYATDAY"/>
<feature type="compositionally biased region" description="Pro residues" evidence="1">
    <location>
        <begin position="137"/>
        <end position="162"/>
    </location>
</feature>
<dbReference type="Gene3D" id="2.60.120.260">
    <property type="entry name" value="Galactose-binding domain-like"/>
    <property type="match status" value="1"/>
</dbReference>
<protein>
    <submittedName>
        <fullName evidence="3">Uncharacterized protein</fullName>
    </submittedName>
</protein>
<keyword evidence="2" id="KW-0472">Membrane</keyword>